<keyword evidence="4" id="KW-0560">Oxidoreductase</keyword>
<evidence type="ECO:0000313" key="9">
    <source>
        <dbReference type="EMBL" id="KFV64217.1"/>
    </source>
</evidence>
<keyword evidence="10" id="KW-1185">Reference proteome</keyword>
<evidence type="ECO:0000256" key="5">
    <source>
        <dbReference type="ARBA" id="ARBA00023004"/>
    </source>
</evidence>
<feature type="binding site" evidence="7">
    <location>
        <position position="119"/>
    </location>
    <ligand>
        <name>Fe cation</name>
        <dbReference type="ChEBI" id="CHEBI:24875"/>
    </ligand>
</feature>
<dbReference type="Gene3D" id="1.10.800.10">
    <property type="entry name" value="Aromatic amino acid hydroxylase"/>
    <property type="match status" value="1"/>
</dbReference>
<dbReference type="PANTHER" id="PTHR11473:SF19">
    <property type="entry name" value="BIOPTERIN-DEPENDENT AROMATIC AMINO ACID HYDROXYLASE FAMILY PROFILE DOMAIN-CONTAINING PROTEIN"/>
    <property type="match status" value="1"/>
</dbReference>
<dbReference type="PANTHER" id="PTHR11473">
    <property type="entry name" value="AROMATIC AMINO ACID HYDROXYLASE"/>
    <property type="match status" value="1"/>
</dbReference>
<dbReference type="GO" id="GO:0005737">
    <property type="term" value="C:cytoplasm"/>
    <property type="evidence" value="ECO:0007669"/>
    <property type="project" value="TreeGrafter"/>
</dbReference>
<dbReference type="PROSITE" id="PS51410">
    <property type="entry name" value="BH4_AAA_HYDROXYL_2"/>
    <property type="match status" value="1"/>
</dbReference>
<dbReference type="PRINTS" id="PR00372">
    <property type="entry name" value="FYWHYDRXLASE"/>
</dbReference>
<dbReference type="AlphaFoldDB" id="A0A093GBG2"/>
<dbReference type="GO" id="GO:0004511">
    <property type="term" value="F:tyrosine 3-monooxygenase activity"/>
    <property type="evidence" value="ECO:0007669"/>
    <property type="project" value="TreeGrafter"/>
</dbReference>
<dbReference type="InterPro" id="IPR019774">
    <property type="entry name" value="Aromatic-AA_hydroxylase_C"/>
</dbReference>
<dbReference type="GO" id="GO:0005506">
    <property type="term" value="F:iron ion binding"/>
    <property type="evidence" value="ECO:0007669"/>
    <property type="project" value="InterPro"/>
</dbReference>
<feature type="non-terminal residue" evidence="9">
    <location>
        <position position="1"/>
    </location>
</feature>
<reference evidence="9 10" key="1">
    <citation type="submission" date="2014-04" db="EMBL/GenBank/DDBJ databases">
        <title>Genome evolution of avian class.</title>
        <authorList>
            <person name="Zhang G."/>
            <person name="Li C."/>
        </authorList>
    </citation>
    <scope>NUCLEOTIDE SEQUENCE [LARGE SCALE GENOMIC DNA]</scope>
    <source>
        <strain evidence="9">BGI_N307</strain>
    </source>
</reference>
<evidence type="ECO:0000256" key="1">
    <source>
        <dbReference type="ARBA" id="ARBA00001954"/>
    </source>
</evidence>
<dbReference type="PROSITE" id="PS00367">
    <property type="entry name" value="BH4_AAA_HYDROXYL_1"/>
    <property type="match status" value="1"/>
</dbReference>
<dbReference type="EMBL" id="KL215321">
    <property type="protein sequence ID" value="KFV64217.1"/>
    <property type="molecule type" value="Genomic_DNA"/>
</dbReference>
<organism evidence="9 10">
    <name type="scientific">Dryobates pubescens</name>
    <name type="common">Downy woodpecker</name>
    <name type="synonym">Picoides pubescens</name>
    <dbReference type="NCBI Taxonomy" id="118200"/>
    <lineage>
        <taxon>Eukaryota</taxon>
        <taxon>Metazoa</taxon>
        <taxon>Chordata</taxon>
        <taxon>Craniata</taxon>
        <taxon>Vertebrata</taxon>
        <taxon>Euteleostomi</taxon>
        <taxon>Archelosauria</taxon>
        <taxon>Archosauria</taxon>
        <taxon>Dinosauria</taxon>
        <taxon>Saurischia</taxon>
        <taxon>Theropoda</taxon>
        <taxon>Coelurosauria</taxon>
        <taxon>Aves</taxon>
        <taxon>Neognathae</taxon>
        <taxon>Neoaves</taxon>
        <taxon>Telluraves</taxon>
        <taxon>Coraciimorphae</taxon>
        <taxon>Piciformes</taxon>
        <taxon>Picidae</taxon>
        <taxon>Dryobates</taxon>
    </lineage>
</organism>
<feature type="domain" description="Biopterin-dependent aromatic amino acid hydroxylase family profile" evidence="8">
    <location>
        <begin position="1"/>
        <end position="285"/>
    </location>
</feature>
<dbReference type="SUPFAM" id="SSF56534">
    <property type="entry name" value="Aromatic aminoacid monoxygenases, catalytic and oligomerization domains"/>
    <property type="match status" value="1"/>
</dbReference>
<evidence type="ECO:0000256" key="6">
    <source>
        <dbReference type="ARBA" id="ARBA00023033"/>
    </source>
</evidence>
<dbReference type="Pfam" id="PF00351">
    <property type="entry name" value="Biopterin_H"/>
    <property type="match status" value="1"/>
</dbReference>
<dbReference type="GO" id="GO:0006585">
    <property type="term" value="P:dopamine biosynthetic process from tyrosine"/>
    <property type="evidence" value="ECO:0007669"/>
    <property type="project" value="TreeGrafter"/>
</dbReference>
<dbReference type="Proteomes" id="UP000053875">
    <property type="component" value="Unassembled WGS sequence"/>
</dbReference>
<keyword evidence="6 9" id="KW-0503">Monooxygenase</keyword>
<feature type="binding site" evidence="7">
    <location>
        <position position="164"/>
    </location>
    <ligand>
        <name>Fe cation</name>
        <dbReference type="ChEBI" id="CHEBI:24875"/>
    </ligand>
</feature>
<comment type="similarity">
    <text evidence="2">Belongs to the biopterin-dependent aromatic amino acid hydroxylase family.</text>
</comment>
<name>A0A093GBG2_DRYPU</name>
<dbReference type="InterPro" id="IPR036951">
    <property type="entry name" value="ArAA_hydroxylase_sf"/>
</dbReference>
<evidence type="ECO:0000256" key="4">
    <source>
        <dbReference type="ARBA" id="ARBA00023002"/>
    </source>
</evidence>
<dbReference type="InterPro" id="IPR018301">
    <property type="entry name" value="ArAA_hydroxylase_Fe/CU_BS"/>
</dbReference>
<dbReference type="GO" id="GO:0030424">
    <property type="term" value="C:axon"/>
    <property type="evidence" value="ECO:0007669"/>
    <property type="project" value="TreeGrafter"/>
</dbReference>
<feature type="non-terminal residue" evidence="9">
    <location>
        <position position="285"/>
    </location>
</feature>
<dbReference type="STRING" id="118200.A0A093GBG2"/>
<dbReference type="InterPro" id="IPR001273">
    <property type="entry name" value="ArAA_hydroxylase"/>
</dbReference>
<keyword evidence="5 7" id="KW-0408">Iron</keyword>
<gene>
    <name evidence="9" type="ORF">N307_13328</name>
</gene>
<sequence length="285" mass="32677">LPYRGDPLPRIKYTEQETATWREVYRKLSSLYPTHACTQYLDAFQQLKKYCGYQEDNIPQLQDVSRFLKERTGFQLRPAAGLLSARDFLASLAFRVFQSTQYIRHFSSPMHSPEPDCCHELLGHVPMLADKEFAQFSQDIGLASLGSSEVEIEKLATLYWFTVEFGLCKEKGSIKAYGAGLLSSYGELMYALSNKPEYKLLDPEVTAVHPYQDQAFQPVYFIAESLEDAKAKLQNYAMNIKKPFSLHFDPFTSSIEVMNTSQEVKRSLYQIKEELKNLCLALENL</sequence>
<evidence type="ECO:0000259" key="8">
    <source>
        <dbReference type="PROSITE" id="PS51410"/>
    </source>
</evidence>
<evidence type="ECO:0000313" key="10">
    <source>
        <dbReference type="Proteomes" id="UP000053875"/>
    </source>
</evidence>
<keyword evidence="3 7" id="KW-0479">Metal-binding</keyword>
<feature type="binding site" evidence="7">
    <location>
        <position position="124"/>
    </location>
    <ligand>
        <name>Fe cation</name>
        <dbReference type="ChEBI" id="CHEBI:24875"/>
    </ligand>
</feature>
<proteinExistence type="inferred from homology"/>
<dbReference type="InterPro" id="IPR036329">
    <property type="entry name" value="Aro-AA_hydroxylase_C_sf"/>
</dbReference>
<evidence type="ECO:0000256" key="2">
    <source>
        <dbReference type="ARBA" id="ARBA00009712"/>
    </source>
</evidence>
<evidence type="ECO:0000256" key="3">
    <source>
        <dbReference type="ARBA" id="ARBA00022723"/>
    </source>
</evidence>
<evidence type="ECO:0000256" key="7">
    <source>
        <dbReference type="PIRSR" id="PIRSR601273-2"/>
    </source>
</evidence>
<protein>
    <submittedName>
        <fullName evidence="9">Tyrosine 3-monooxygenase</fullName>
    </submittedName>
</protein>
<comment type="cofactor">
    <cofactor evidence="1 7">
        <name>Fe(2+)</name>
        <dbReference type="ChEBI" id="CHEBI:29033"/>
    </cofactor>
</comment>
<accession>A0A093GBG2</accession>
<dbReference type="GO" id="GO:0043204">
    <property type="term" value="C:perikaryon"/>
    <property type="evidence" value="ECO:0007669"/>
    <property type="project" value="TreeGrafter"/>
</dbReference>